<accession>A0A371F3U3</accession>
<protein>
    <submittedName>
        <fullName evidence="1">Uncharacterized protein</fullName>
    </submittedName>
</protein>
<dbReference type="Proteomes" id="UP000257109">
    <property type="component" value="Unassembled WGS sequence"/>
</dbReference>
<evidence type="ECO:0000313" key="1">
    <source>
        <dbReference type="EMBL" id="RDX72915.1"/>
    </source>
</evidence>
<feature type="non-terminal residue" evidence="1">
    <location>
        <position position="1"/>
    </location>
</feature>
<evidence type="ECO:0000313" key="2">
    <source>
        <dbReference type="Proteomes" id="UP000257109"/>
    </source>
</evidence>
<proteinExistence type="predicted"/>
<gene>
    <name evidence="1" type="ORF">CR513_47545</name>
</gene>
<name>A0A371F3U3_MUCPR</name>
<organism evidence="1 2">
    <name type="scientific">Mucuna pruriens</name>
    <name type="common">Velvet bean</name>
    <name type="synonym">Dolichos pruriens</name>
    <dbReference type="NCBI Taxonomy" id="157652"/>
    <lineage>
        <taxon>Eukaryota</taxon>
        <taxon>Viridiplantae</taxon>
        <taxon>Streptophyta</taxon>
        <taxon>Embryophyta</taxon>
        <taxon>Tracheophyta</taxon>
        <taxon>Spermatophyta</taxon>
        <taxon>Magnoliopsida</taxon>
        <taxon>eudicotyledons</taxon>
        <taxon>Gunneridae</taxon>
        <taxon>Pentapetalae</taxon>
        <taxon>rosids</taxon>
        <taxon>fabids</taxon>
        <taxon>Fabales</taxon>
        <taxon>Fabaceae</taxon>
        <taxon>Papilionoideae</taxon>
        <taxon>50 kb inversion clade</taxon>
        <taxon>NPAAA clade</taxon>
        <taxon>indigoferoid/millettioid clade</taxon>
        <taxon>Phaseoleae</taxon>
        <taxon>Mucuna</taxon>
    </lineage>
</organism>
<comment type="caution">
    <text evidence="1">The sequence shown here is derived from an EMBL/GenBank/DDBJ whole genome shotgun (WGS) entry which is preliminary data.</text>
</comment>
<sequence length="239" mass="27530">MTLIISFCINFHQHMDLSLSSHESLDINLMNYGQLGRIYDFKEFKEQIIKTIFEQKGSCILKNVTNKIMNGQDNVTRIPTNVQAILDQHRDSIDFKNKSFIVKANRVIDKGASAYCIGSISITKELQWLPTTWEVVERTKKLKTEESNINNVDNNFNNVLWRKTHMQTTPFLPLSTMMTYYNIIGGKNDKGNIYGLSGLSNKLFHSIRLMFTLIEMSMVKQLEGMCKAIHKLNNELIAK</sequence>
<keyword evidence="2" id="KW-1185">Reference proteome</keyword>
<dbReference type="AlphaFoldDB" id="A0A371F3U3"/>
<dbReference type="EMBL" id="QJKJ01010712">
    <property type="protein sequence ID" value="RDX72915.1"/>
    <property type="molecule type" value="Genomic_DNA"/>
</dbReference>
<reference evidence="1" key="1">
    <citation type="submission" date="2018-05" db="EMBL/GenBank/DDBJ databases">
        <title>Draft genome of Mucuna pruriens seed.</title>
        <authorList>
            <person name="Nnadi N.E."/>
            <person name="Vos R."/>
            <person name="Hasami M.H."/>
            <person name="Devisetty U.K."/>
            <person name="Aguiy J.C."/>
        </authorList>
    </citation>
    <scope>NUCLEOTIDE SEQUENCE [LARGE SCALE GENOMIC DNA]</scope>
    <source>
        <strain evidence="1">JCA_2017</strain>
    </source>
</reference>